<keyword evidence="1" id="KW-1133">Transmembrane helix</keyword>
<sequence length="155" mass="16442">MPDDGSGRVRFSEPGAPWWPVLLGPLLALGGMLLDRLAPGGADPIAWVVIGVVLFAPITLIVVVRRRLLKVRLTDTELVQGDETVPLEQIVGAREPDGSGRFGLKPFGDHPAVLRHLGVVVVTLADGTRRAAWARDAEGLYAALSAVLAAREPSS</sequence>
<evidence type="ECO:0000313" key="3">
    <source>
        <dbReference type="Proteomes" id="UP001385809"/>
    </source>
</evidence>
<dbReference type="Proteomes" id="UP001385809">
    <property type="component" value="Unassembled WGS sequence"/>
</dbReference>
<comment type="caution">
    <text evidence="2">The sequence shown here is derived from an EMBL/GenBank/DDBJ whole genome shotgun (WGS) entry which is preliminary data.</text>
</comment>
<keyword evidence="1" id="KW-0472">Membrane</keyword>
<name>A0ABU8MND2_9PSEU</name>
<organism evidence="2 3">
    <name type="scientific">Actinomycetospora aurantiaca</name>
    <dbReference type="NCBI Taxonomy" id="3129233"/>
    <lineage>
        <taxon>Bacteria</taxon>
        <taxon>Bacillati</taxon>
        <taxon>Actinomycetota</taxon>
        <taxon>Actinomycetes</taxon>
        <taxon>Pseudonocardiales</taxon>
        <taxon>Pseudonocardiaceae</taxon>
        <taxon>Actinomycetospora</taxon>
    </lineage>
</organism>
<evidence type="ECO:0000256" key="1">
    <source>
        <dbReference type="SAM" id="Phobius"/>
    </source>
</evidence>
<reference evidence="2 3" key="1">
    <citation type="submission" date="2024-03" db="EMBL/GenBank/DDBJ databases">
        <title>Actinomycetospora sp. OC33-EN08, a novel actinomycete isolated from wild orchid (Aerides multiflora).</title>
        <authorList>
            <person name="Suriyachadkun C."/>
        </authorList>
    </citation>
    <scope>NUCLEOTIDE SEQUENCE [LARGE SCALE GENOMIC DNA]</scope>
    <source>
        <strain evidence="2 3">OC33-EN08</strain>
    </source>
</reference>
<protein>
    <recommendedName>
        <fullName evidence="4">DUF3093 domain-containing protein</fullName>
    </recommendedName>
</protein>
<dbReference type="EMBL" id="JBBEGN010000004">
    <property type="protein sequence ID" value="MEJ2868484.1"/>
    <property type="molecule type" value="Genomic_DNA"/>
</dbReference>
<accession>A0ABU8MND2</accession>
<gene>
    <name evidence="2" type="ORF">WCD74_11965</name>
</gene>
<evidence type="ECO:0008006" key="4">
    <source>
        <dbReference type="Google" id="ProtNLM"/>
    </source>
</evidence>
<keyword evidence="3" id="KW-1185">Reference proteome</keyword>
<feature type="transmembrane region" description="Helical" evidence="1">
    <location>
        <begin position="45"/>
        <end position="64"/>
    </location>
</feature>
<evidence type="ECO:0000313" key="2">
    <source>
        <dbReference type="EMBL" id="MEJ2868484.1"/>
    </source>
</evidence>
<proteinExistence type="predicted"/>
<keyword evidence="1" id="KW-0812">Transmembrane</keyword>
<dbReference type="RefSeq" id="WP_337695067.1">
    <property type="nucleotide sequence ID" value="NZ_JBBEGN010000004.1"/>
</dbReference>